<dbReference type="STRING" id="436010.A0A167TR73"/>
<organism evidence="1 2">
    <name type="scientific">Athelia psychrophila</name>
    <dbReference type="NCBI Taxonomy" id="1759441"/>
    <lineage>
        <taxon>Eukaryota</taxon>
        <taxon>Fungi</taxon>
        <taxon>Dikarya</taxon>
        <taxon>Basidiomycota</taxon>
        <taxon>Agaricomycotina</taxon>
        <taxon>Agaricomycetes</taxon>
        <taxon>Agaricomycetidae</taxon>
        <taxon>Atheliales</taxon>
        <taxon>Atheliaceae</taxon>
        <taxon>Athelia</taxon>
    </lineage>
</organism>
<name>A0A167TR73_9AGAM</name>
<accession>A0A167TR73</accession>
<feature type="non-terminal residue" evidence="1">
    <location>
        <position position="1006"/>
    </location>
</feature>
<proteinExistence type="predicted"/>
<dbReference type="Proteomes" id="UP000076532">
    <property type="component" value="Unassembled WGS sequence"/>
</dbReference>
<protein>
    <submittedName>
        <fullName evidence="1">Uncharacterized protein</fullName>
    </submittedName>
</protein>
<dbReference type="PANTHER" id="PTHR31912">
    <property type="entry name" value="IP13529P"/>
    <property type="match status" value="1"/>
</dbReference>
<keyword evidence="2" id="KW-1185">Reference proteome</keyword>
<dbReference type="AlphaFoldDB" id="A0A167TR73"/>
<dbReference type="PANTHER" id="PTHR31912:SF34">
    <property type="entry name" value="NOTOCHORD-RELATED PROTEIN"/>
    <property type="match status" value="1"/>
</dbReference>
<sequence>MTEWFGDGVDGSWFPYPDKALFLTDLLFNSPRLRFSRAQQQAVLLWAKDLGANVPSLDRLRKCQAALKEATGDPTSRQESGRGNVWYLNEIGDAIAKDIANPVTRPDMTFYPEDLQGKLGEVWHGTKMLQDVPDHILTPMIRHKLVSYFVDELVQCRDGTYFLPKRWVKCNGSMHAVGHAVEDSPSGLIVRKETRLQISTDLFAYNFEQVLDANAGIYPLAPESNEFSQCMPHPLRAQAGGRMVYSVPLIIFIDDVSGNQSKQWNKHFSCYMSNGALPRTKLESEFHVRFVATSPNATPLEMMQGVRASVETTFATPITSWDCQSKEEVLLRPYGLLFAGDNPMQAELCSCAGLATNHPCRTCKAGGTQEHKKTDQGFADMLKAGELRTSEGTTQCVFNSLMTALQPNVATTLVEAVRETGIKDAMAQPIIDHLVKLGSELRKSSPTQTAHTPDEVMAILTAELLQAQGKGAGVINPLTSMDGVDIHLDTPTEILHTILLGIVKYFWGQTVWLLDKNKSFETFQARLNSIVSDGLNVPKIPADYMCHYRGGLVGKHFKTISQVMAFTVYDLVPPEVLNAWLVIGRLTVLLWHTEIEDIDKYTAELELCINDFINVTCLCSPSILLTKPKFHFLVHLPFYIRRFGPAILFSTERYESYNAVFRAASIYSNRLAPSRDIAWTFAGIDRVKHITTGGWWKDLRTGKWAHASLNVMNHILHHPHHAKLLGLPSKAPLIPGKQLKTLTHLVLTRKIGYITPYPSHPLSMKQSSFIISDSLAVKKSLISTPDIPAIASWSPAKAVTAASGDVVSPGSYAIIRSEGGEHSPWRFGLIREILADPLPNPLPAKITVQHFELNSHRHPVLDMPTVALSDSLTVLSPEDIICLVNLQHNCHHGECDTSGSQYLRQEREVTTRSRTIVHHRDQIHFIVNTQSLHNYQYIMRAIPNYLHGSSFKIADPVGLRNQAASILRDKKQQQIEARKAISMASVMGRAEAPSSLVLANIRHNTN</sequence>
<evidence type="ECO:0000313" key="2">
    <source>
        <dbReference type="Proteomes" id="UP000076532"/>
    </source>
</evidence>
<dbReference type="OrthoDB" id="2246127at2759"/>
<dbReference type="EMBL" id="KV418138">
    <property type="protein sequence ID" value="KZP03198.1"/>
    <property type="molecule type" value="Genomic_DNA"/>
</dbReference>
<reference evidence="1 2" key="1">
    <citation type="journal article" date="2016" name="Mol. Biol. Evol.">
        <title>Comparative Genomics of Early-Diverging Mushroom-Forming Fungi Provides Insights into the Origins of Lignocellulose Decay Capabilities.</title>
        <authorList>
            <person name="Nagy L.G."/>
            <person name="Riley R."/>
            <person name="Tritt A."/>
            <person name="Adam C."/>
            <person name="Daum C."/>
            <person name="Floudas D."/>
            <person name="Sun H."/>
            <person name="Yadav J.S."/>
            <person name="Pangilinan J."/>
            <person name="Larsson K.H."/>
            <person name="Matsuura K."/>
            <person name="Barry K."/>
            <person name="Labutti K."/>
            <person name="Kuo R."/>
            <person name="Ohm R.A."/>
            <person name="Bhattacharya S.S."/>
            <person name="Shirouzu T."/>
            <person name="Yoshinaga Y."/>
            <person name="Martin F.M."/>
            <person name="Grigoriev I.V."/>
            <person name="Hibbett D.S."/>
        </authorList>
    </citation>
    <scope>NUCLEOTIDE SEQUENCE [LARGE SCALE GENOMIC DNA]</scope>
    <source>
        <strain evidence="1 2">CBS 109695</strain>
    </source>
</reference>
<gene>
    <name evidence="1" type="ORF">FIBSPDRAFT_769298</name>
</gene>
<evidence type="ECO:0000313" key="1">
    <source>
        <dbReference type="EMBL" id="KZP03198.1"/>
    </source>
</evidence>